<feature type="region of interest" description="Disordered" evidence="1">
    <location>
        <begin position="1"/>
        <end position="91"/>
    </location>
</feature>
<reference evidence="2 3" key="1">
    <citation type="submission" date="2019-07" db="EMBL/GenBank/DDBJ databases">
        <title>Whole genome shotgun sequence of Swaminathania salitolerans NBRC 104436.</title>
        <authorList>
            <person name="Hosoyama A."/>
            <person name="Uohara A."/>
            <person name="Ohji S."/>
            <person name="Ichikawa N."/>
        </authorList>
    </citation>
    <scope>NUCLEOTIDE SEQUENCE [LARGE SCALE GENOMIC DNA]</scope>
    <source>
        <strain evidence="2 3">NBRC 104436</strain>
    </source>
</reference>
<keyword evidence="3" id="KW-1185">Reference proteome</keyword>
<sequence>MPPDRAGRLPKRGSASGQRAERGQRIDRGRDGFPGLNMDAGPDTDQDAGMERGPSVGSGLVSVAGRAIRAVTRPGTEPANEPANGPKRDLT</sequence>
<name>A0A511BMF9_9PROT</name>
<dbReference type="EMBL" id="BJVC01000001">
    <property type="protein sequence ID" value="GEL01506.1"/>
    <property type="molecule type" value="Genomic_DNA"/>
</dbReference>
<proteinExistence type="predicted"/>
<evidence type="ECO:0000313" key="3">
    <source>
        <dbReference type="Proteomes" id="UP000321405"/>
    </source>
</evidence>
<organism evidence="2 3">
    <name type="scientific">Swaminathania salitolerans</name>
    <dbReference type="NCBI Taxonomy" id="182838"/>
    <lineage>
        <taxon>Bacteria</taxon>
        <taxon>Pseudomonadati</taxon>
        <taxon>Pseudomonadota</taxon>
        <taxon>Alphaproteobacteria</taxon>
        <taxon>Acetobacterales</taxon>
        <taxon>Acetobacteraceae</taxon>
        <taxon>Swaminathania</taxon>
    </lineage>
</organism>
<gene>
    <name evidence="2" type="ORF">SSA02_06690</name>
</gene>
<protein>
    <submittedName>
        <fullName evidence="2">Uncharacterized protein</fullName>
    </submittedName>
</protein>
<feature type="compositionally biased region" description="Basic and acidic residues" evidence="1">
    <location>
        <begin position="19"/>
        <end position="31"/>
    </location>
</feature>
<evidence type="ECO:0000256" key="1">
    <source>
        <dbReference type="SAM" id="MobiDB-lite"/>
    </source>
</evidence>
<comment type="caution">
    <text evidence="2">The sequence shown here is derived from an EMBL/GenBank/DDBJ whole genome shotgun (WGS) entry which is preliminary data.</text>
</comment>
<accession>A0A511BMF9</accession>
<dbReference type="Proteomes" id="UP000321405">
    <property type="component" value="Unassembled WGS sequence"/>
</dbReference>
<evidence type="ECO:0000313" key="2">
    <source>
        <dbReference type="EMBL" id="GEL01506.1"/>
    </source>
</evidence>
<dbReference type="AlphaFoldDB" id="A0A511BMF9"/>